<dbReference type="NCBIfam" id="TIGR02490">
    <property type="entry name" value="flgF"/>
    <property type="match status" value="1"/>
</dbReference>
<keyword evidence="8" id="KW-0969">Cilium</keyword>
<comment type="subunit">
    <text evidence="4">The basal body constitutes a major portion of the flagellar organelle and consists of five rings (E,L,P,S, and M) mounted on a central rod. The rod consists of about 26 subunits of FlgG in the distal portion, and FlgB, FlgC and FlgF are thought to build up the proximal portion of the rod with about 6 subunits each.</text>
</comment>
<comment type="subcellular location">
    <subcellularLocation>
        <location evidence="1 4">Bacterial flagellum basal body</location>
    </subcellularLocation>
</comment>
<accession>A0A6G7VKS2</accession>
<evidence type="ECO:0000256" key="1">
    <source>
        <dbReference type="ARBA" id="ARBA00004117"/>
    </source>
</evidence>
<feature type="domain" description="Flagellar basal body rod protein N-terminal" evidence="5">
    <location>
        <begin position="7"/>
        <end position="35"/>
    </location>
</feature>
<dbReference type="InterPro" id="IPR001444">
    <property type="entry name" value="Flag_bb_rod_N"/>
</dbReference>
<dbReference type="PROSITE" id="PS00588">
    <property type="entry name" value="FLAGELLA_BB_ROD"/>
    <property type="match status" value="1"/>
</dbReference>
<evidence type="ECO:0000256" key="4">
    <source>
        <dbReference type="RuleBase" id="RU362116"/>
    </source>
</evidence>
<evidence type="ECO:0000259" key="5">
    <source>
        <dbReference type="Pfam" id="PF00460"/>
    </source>
</evidence>
<dbReference type="PANTHER" id="PTHR30435">
    <property type="entry name" value="FLAGELLAR PROTEIN"/>
    <property type="match status" value="1"/>
</dbReference>
<evidence type="ECO:0000259" key="7">
    <source>
        <dbReference type="Pfam" id="PF22692"/>
    </source>
</evidence>
<dbReference type="GO" id="GO:0071978">
    <property type="term" value="P:bacterial-type flagellum-dependent swarming motility"/>
    <property type="evidence" value="ECO:0007669"/>
    <property type="project" value="TreeGrafter"/>
</dbReference>
<dbReference type="PANTHER" id="PTHR30435:SF19">
    <property type="entry name" value="FLAGELLAR BASAL-BODY ROD PROTEIN FLGG"/>
    <property type="match status" value="1"/>
</dbReference>
<keyword evidence="9" id="KW-1185">Reference proteome</keyword>
<dbReference type="InterPro" id="IPR019776">
    <property type="entry name" value="Flagellar_basal_body_rod_CS"/>
</dbReference>
<evidence type="ECO:0000256" key="2">
    <source>
        <dbReference type="ARBA" id="ARBA00009677"/>
    </source>
</evidence>
<evidence type="ECO:0000259" key="6">
    <source>
        <dbReference type="Pfam" id="PF06429"/>
    </source>
</evidence>
<feature type="domain" description="Flagellar hook protein FlgE/F/G-like D1" evidence="7">
    <location>
        <begin position="82"/>
        <end position="148"/>
    </location>
</feature>
<dbReference type="AlphaFoldDB" id="A0A6G7VKS2"/>
<dbReference type="RefSeq" id="WP_166190291.1">
    <property type="nucleotide sequence ID" value="NZ_CP049811.1"/>
</dbReference>
<dbReference type="Pfam" id="PF00460">
    <property type="entry name" value="Flg_bb_rod"/>
    <property type="match status" value="1"/>
</dbReference>
<dbReference type="InterPro" id="IPR053967">
    <property type="entry name" value="LlgE_F_G-like_D1"/>
</dbReference>
<dbReference type="NCBIfam" id="TIGR03506">
    <property type="entry name" value="FlgEFG_subfam"/>
    <property type="match status" value="1"/>
</dbReference>
<keyword evidence="8" id="KW-0966">Cell projection</keyword>
<keyword evidence="8" id="KW-0282">Flagellum</keyword>
<dbReference type="KEGG" id="mon:G8E03_07475"/>
<dbReference type="InterPro" id="IPR037925">
    <property type="entry name" value="FlgE/F/G-like"/>
</dbReference>
<dbReference type="Pfam" id="PF22692">
    <property type="entry name" value="LlgE_F_G_D1"/>
    <property type="match status" value="1"/>
</dbReference>
<keyword evidence="3 4" id="KW-0975">Bacterial flagellum</keyword>
<dbReference type="SUPFAM" id="SSF117143">
    <property type="entry name" value="Flagellar hook protein flgE"/>
    <property type="match status" value="1"/>
</dbReference>
<name>A0A6G7VKS2_9RHOB</name>
<evidence type="ECO:0000313" key="8">
    <source>
        <dbReference type="EMBL" id="QIK40621.1"/>
    </source>
</evidence>
<dbReference type="NCBIfam" id="NF009332">
    <property type="entry name" value="PRK12690.1"/>
    <property type="match status" value="1"/>
</dbReference>
<dbReference type="EMBL" id="CP049811">
    <property type="protein sequence ID" value="QIK40621.1"/>
    <property type="molecule type" value="Genomic_DNA"/>
</dbReference>
<dbReference type="Pfam" id="PF06429">
    <property type="entry name" value="Flg_bbr_C"/>
    <property type="match status" value="1"/>
</dbReference>
<gene>
    <name evidence="8" type="ORF">G8E03_07475</name>
</gene>
<evidence type="ECO:0000313" key="9">
    <source>
        <dbReference type="Proteomes" id="UP000500791"/>
    </source>
</evidence>
<organism evidence="8 9">
    <name type="scientific">Pontivivens nitratireducens</name>
    <dbReference type="NCBI Taxonomy" id="2758038"/>
    <lineage>
        <taxon>Bacteria</taxon>
        <taxon>Pseudomonadati</taxon>
        <taxon>Pseudomonadota</taxon>
        <taxon>Alphaproteobacteria</taxon>
        <taxon>Rhodobacterales</taxon>
        <taxon>Paracoccaceae</taxon>
        <taxon>Pontivivens</taxon>
    </lineage>
</organism>
<proteinExistence type="inferred from homology"/>
<sequence>MDVAGTVALSRQSGLDREMRVIANNLANMSTTGYRREGVVFSESVKTAQGEADSISMSSLNTRYSDVAPGAMRSTGGALDLAIDGEGFFQVEGPTGARLTRAGAFMKDANGQMINAAGEFLLDGGGAPILLPPGSIDVEISADGTVTAGGDPVAQLGLFVAAEGASFEREDGVRFRSDQPFEPAPDARIMQGQLEDANVSAVGEMTRMIEVQRAYEFSQALQEREDERQRAVVRTLGQAPQ</sequence>
<evidence type="ECO:0000256" key="3">
    <source>
        <dbReference type="ARBA" id="ARBA00023143"/>
    </source>
</evidence>
<dbReference type="InterPro" id="IPR012836">
    <property type="entry name" value="FlgF"/>
</dbReference>
<dbReference type="Proteomes" id="UP000500791">
    <property type="component" value="Chromosome"/>
</dbReference>
<dbReference type="InterPro" id="IPR010930">
    <property type="entry name" value="Flg_bb/hook_C_dom"/>
</dbReference>
<comment type="similarity">
    <text evidence="2 4">Belongs to the flagella basal body rod proteins family.</text>
</comment>
<feature type="domain" description="Flagellar basal-body/hook protein C-terminal" evidence="6">
    <location>
        <begin position="190"/>
        <end position="232"/>
    </location>
</feature>
<reference evidence="8 9" key="1">
    <citation type="submission" date="2020-03" db="EMBL/GenBank/DDBJ databases">
        <title>Complete genome sequence of Monaibacterium sp. ALG8 with diverse plasmids.</title>
        <authorList>
            <person name="Sun C."/>
        </authorList>
    </citation>
    <scope>NUCLEOTIDE SEQUENCE [LARGE SCALE GENOMIC DNA]</scope>
    <source>
        <strain evidence="8 9">ALG8</strain>
    </source>
</reference>
<protein>
    <recommendedName>
        <fullName evidence="4">Flagellar basal-body rod protein FlgF</fullName>
    </recommendedName>
</protein>
<dbReference type="InterPro" id="IPR020013">
    <property type="entry name" value="Flagellar_FlgE/F/G"/>
</dbReference>
<dbReference type="GO" id="GO:0030694">
    <property type="term" value="C:bacterial-type flagellum basal body, rod"/>
    <property type="evidence" value="ECO:0007669"/>
    <property type="project" value="UniProtKB-UniRule"/>
</dbReference>